<dbReference type="GO" id="GO:0005783">
    <property type="term" value="C:endoplasmic reticulum"/>
    <property type="evidence" value="ECO:0007669"/>
    <property type="project" value="TreeGrafter"/>
</dbReference>
<reference evidence="6" key="1">
    <citation type="submission" date="2020-12" db="EMBL/GenBank/DDBJ databases">
        <title>Metabolic potential, ecology and presence of endohyphal bacteria is reflected in genomic diversity of Mucoromycotina.</title>
        <authorList>
            <person name="Muszewska A."/>
            <person name="Okrasinska A."/>
            <person name="Steczkiewicz K."/>
            <person name="Drgas O."/>
            <person name="Orlowska M."/>
            <person name="Perlinska-Lenart U."/>
            <person name="Aleksandrzak-Piekarczyk T."/>
            <person name="Szatraj K."/>
            <person name="Zielenkiewicz U."/>
            <person name="Pilsyk S."/>
            <person name="Malc E."/>
            <person name="Mieczkowski P."/>
            <person name="Kruszewska J.S."/>
            <person name="Biernat P."/>
            <person name="Pawlowska J."/>
        </authorList>
    </citation>
    <scope>NUCLEOTIDE SEQUENCE</scope>
    <source>
        <strain evidence="6">WA0000067209</strain>
    </source>
</reference>
<evidence type="ECO:0000256" key="4">
    <source>
        <dbReference type="SAM" id="Phobius"/>
    </source>
</evidence>
<dbReference type="GO" id="GO:0036149">
    <property type="term" value="P:phosphatidylinositol acyl-chain remodeling"/>
    <property type="evidence" value="ECO:0007669"/>
    <property type="project" value="TreeGrafter"/>
</dbReference>
<feature type="transmembrane region" description="Helical" evidence="4">
    <location>
        <begin position="45"/>
        <end position="69"/>
    </location>
</feature>
<dbReference type="AlphaFoldDB" id="A0A8H7PK18"/>
<evidence type="ECO:0000256" key="2">
    <source>
        <dbReference type="ARBA" id="ARBA00022679"/>
    </source>
</evidence>
<dbReference type="InterPro" id="IPR032098">
    <property type="entry name" value="Acyltransf_C"/>
</dbReference>
<evidence type="ECO:0000256" key="1">
    <source>
        <dbReference type="ARBA" id="ARBA00008655"/>
    </source>
</evidence>
<sequence>MPPSKWTPRLVVKAIFLALVMNVQTTLVWLAMVTCYSLRPFSLKWFYVYLAHLLELWAQHLVFLIQYFAPCDLVITVDESCTKWTKADGSSEDNGIEEVIRRKNNGTIETIAFPSRIAVMSNHQAMQMLDFIFLKRKLAEDQAIMVNNLERAKKTNIPMWLLLFPEGTVISNKTRKISKDYAEKMGYNDPKFVLLPRSTGLRICTNTLDNSVKYLYDFTVGYSGLKIGDVPEDVYTLRGILLFGHYPEKVHVHMRRFLIAEIPKGEEEYATWLRDRWTEKDALMAEFYRTGAFPGEDKRVPTKVNTERVLDDNTGEVKVVRTDQDSSIYRSLEMPIKLKHTILDLTQVWFCLLPYVPIVKVFWAGMQIAWILLHQKEYNDKSSN</sequence>
<proteinExistence type="inferred from homology"/>
<keyword evidence="4" id="KW-0472">Membrane</keyword>
<feature type="domain" description="Acyltransferase C-terminal" evidence="5">
    <location>
        <begin position="241"/>
        <end position="301"/>
    </location>
</feature>
<evidence type="ECO:0000313" key="6">
    <source>
        <dbReference type="EMBL" id="KAG2175467.1"/>
    </source>
</evidence>
<dbReference type="OrthoDB" id="189226at2759"/>
<name>A0A8H7PK18_MORIS</name>
<dbReference type="CDD" id="cd07990">
    <property type="entry name" value="LPLAT_LCLAT1-like"/>
    <property type="match status" value="1"/>
</dbReference>
<keyword evidence="3" id="KW-0012">Acyltransferase</keyword>
<keyword evidence="7" id="KW-1185">Reference proteome</keyword>
<evidence type="ECO:0000256" key="3">
    <source>
        <dbReference type="ARBA" id="ARBA00023315"/>
    </source>
</evidence>
<gene>
    <name evidence="6" type="ORF">INT43_001114</name>
</gene>
<keyword evidence="4" id="KW-1133">Transmembrane helix</keyword>
<dbReference type="GO" id="GO:0016746">
    <property type="term" value="F:acyltransferase activity"/>
    <property type="evidence" value="ECO:0007669"/>
    <property type="project" value="UniProtKB-KW"/>
</dbReference>
<keyword evidence="4" id="KW-0812">Transmembrane</keyword>
<comment type="similarity">
    <text evidence="1">Belongs to the 1-acyl-sn-glycerol-3-phosphate acyltransferase family.</text>
</comment>
<protein>
    <recommendedName>
        <fullName evidence="5">Acyltransferase C-terminal domain-containing protein</fullName>
    </recommendedName>
</protein>
<accession>A0A8H7PK18</accession>
<dbReference type="Proteomes" id="UP000654370">
    <property type="component" value="Unassembled WGS sequence"/>
</dbReference>
<dbReference type="EMBL" id="JAEPQZ010000011">
    <property type="protein sequence ID" value="KAG2175467.1"/>
    <property type="molecule type" value="Genomic_DNA"/>
</dbReference>
<comment type="caution">
    <text evidence="6">The sequence shown here is derived from an EMBL/GenBank/DDBJ whole genome shotgun (WGS) entry which is preliminary data.</text>
</comment>
<feature type="transmembrane region" description="Helical" evidence="4">
    <location>
        <begin position="12"/>
        <end position="33"/>
    </location>
</feature>
<dbReference type="PANTHER" id="PTHR10983:SF16">
    <property type="entry name" value="LYSOCARDIOLIPIN ACYLTRANSFERASE 1"/>
    <property type="match status" value="1"/>
</dbReference>
<evidence type="ECO:0000259" key="5">
    <source>
        <dbReference type="Pfam" id="PF16076"/>
    </source>
</evidence>
<evidence type="ECO:0000313" key="7">
    <source>
        <dbReference type="Proteomes" id="UP000654370"/>
    </source>
</evidence>
<dbReference type="PANTHER" id="PTHR10983">
    <property type="entry name" value="1-ACYLGLYCEROL-3-PHOSPHATE ACYLTRANSFERASE-RELATED"/>
    <property type="match status" value="1"/>
</dbReference>
<dbReference type="Pfam" id="PF16076">
    <property type="entry name" value="Acyltransf_C"/>
    <property type="match status" value="1"/>
</dbReference>
<organism evidence="6 7">
    <name type="scientific">Mortierella isabellina</name>
    <name type="common">Filamentous fungus</name>
    <name type="synonym">Umbelopsis isabellina</name>
    <dbReference type="NCBI Taxonomy" id="91625"/>
    <lineage>
        <taxon>Eukaryota</taxon>
        <taxon>Fungi</taxon>
        <taxon>Fungi incertae sedis</taxon>
        <taxon>Mucoromycota</taxon>
        <taxon>Mucoromycotina</taxon>
        <taxon>Umbelopsidomycetes</taxon>
        <taxon>Umbelopsidales</taxon>
        <taxon>Umbelopsidaceae</taxon>
        <taxon>Umbelopsis</taxon>
    </lineage>
</organism>
<keyword evidence="2" id="KW-0808">Transferase</keyword>